<name>A0A0D2DUN5_9EURO</name>
<feature type="region of interest" description="Disordered" evidence="1">
    <location>
        <begin position="51"/>
        <end position="75"/>
    </location>
</feature>
<dbReference type="AlphaFoldDB" id="A0A0D2DUN5"/>
<evidence type="ECO:0000313" key="3">
    <source>
        <dbReference type="Proteomes" id="UP000054266"/>
    </source>
</evidence>
<gene>
    <name evidence="2" type="ORF">PV04_08039</name>
</gene>
<evidence type="ECO:0000256" key="1">
    <source>
        <dbReference type="SAM" id="MobiDB-lite"/>
    </source>
</evidence>
<reference evidence="2 3" key="1">
    <citation type="submission" date="2015-01" db="EMBL/GenBank/DDBJ databases">
        <title>The Genome Sequence of Capronia semiimmersa CBS27337.</title>
        <authorList>
            <consortium name="The Broad Institute Genomics Platform"/>
            <person name="Cuomo C."/>
            <person name="de Hoog S."/>
            <person name="Gorbushina A."/>
            <person name="Stielow B."/>
            <person name="Teixiera M."/>
            <person name="Abouelleil A."/>
            <person name="Chapman S.B."/>
            <person name="Priest M."/>
            <person name="Young S.K."/>
            <person name="Wortman J."/>
            <person name="Nusbaum C."/>
            <person name="Birren B."/>
        </authorList>
    </citation>
    <scope>NUCLEOTIDE SEQUENCE [LARGE SCALE GENOMIC DNA]</scope>
    <source>
        <strain evidence="2 3">CBS 27337</strain>
    </source>
</reference>
<sequence length="329" mass="36309">MTSPAAFILGSEVLALNENVEISFRVQLNLLARPPERTFEITNQAAVVIPADQRNDSDAPPTYDEATTKEPGIPSKGVAPTSEHDLQYFAAITAGTSPQIRPSSSRLVLHLFRTTQTHIFPIEERLALGANSSGPFYALRASLGSTSVDEYNKLTITRRWPGTDVWQTVVVSDITPRLKLLAQGQMMISRLRLERRQSDNNGSADSYELWWDSRTGSYTVWRNKVSTELEVCCEGWTSLDDVPRSGHLVVKDRSAMRNESNDVLAMIDFNVSSAQLVCVVPAGHVKLDLIVASLLMAATVHTRRAKMMSQTLVSHGMAELSGNSIVIRQ</sequence>
<protein>
    <submittedName>
        <fullName evidence="2">Uncharacterized protein</fullName>
    </submittedName>
</protein>
<proteinExistence type="predicted"/>
<organism evidence="2 3">
    <name type="scientific">Phialophora macrospora</name>
    <dbReference type="NCBI Taxonomy" id="1851006"/>
    <lineage>
        <taxon>Eukaryota</taxon>
        <taxon>Fungi</taxon>
        <taxon>Dikarya</taxon>
        <taxon>Ascomycota</taxon>
        <taxon>Pezizomycotina</taxon>
        <taxon>Eurotiomycetes</taxon>
        <taxon>Chaetothyriomycetidae</taxon>
        <taxon>Chaetothyriales</taxon>
        <taxon>Herpotrichiellaceae</taxon>
        <taxon>Phialophora</taxon>
    </lineage>
</organism>
<dbReference type="EMBL" id="KN846960">
    <property type="protein sequence ID" value="KIW65817.1"/>
    <property type="molecule type" value="Genomic_DNA"/>
</dbReference>
<accession>A0A0D2DUN5</accession>
<dbReference type="Proteomes" id="UP000054266">
    <property type="component" value="Unassembled WGS sequence"/>
</dbReference>
<dbReference type="HOGENOM" id="CLU_844685_0_0_1"/>
<evidence type="ECO:0000313" key="2">
    <source>
        <dbReference type="EMBL" id="KIW65817.1"/>
    </source>
</evidence>
<keyword evidence="3" id="KW-1185">Reference proteome</keyword>